<comment type="subcellular location">
    <subcellularLocation>
        <location evidence="1">Cytoplasm</location>
        <location evidence="1">Cytoskeleton</location>
    </subcellularLocation>
</comment>
<dbReference type="InterPro" id="IPR036140">
    <property type="entry name" value="PFN_sf"/>
</dbReference>
<evidence type="ECO:0000256" key="6">
    <source>
        <dbReference type="ARBA" id="ARBA00023212"/>
    </source>
</evidence>
<dbReference type="GO" id="GO:0005856">
    <property type="term" value="C:cytoskeleton"/>
    <property type="evidence" value="ECO:0007669"/>
    <property type="project" value="UniProtKB-SubCell"/>
</dbReference>
<dbReference type="SUPFAM" id="SSF55770">
    <property type="entry name" value="Profilin (actin-binding protein)"/>
    <property type="match status" value="1"/>
</dbReference>
<dbReference type="PRINTS" id="PR00392">
    <property type="entry name" value="PROFILIN"/>
</dbReference>
<evidence type="ECO:0000256" key="4">
    <source>
        <dbReference type="ARBA" id="ARBA00022490"/>
    </source>
</evidence>
<dbReference type="FunFam" id="3.30.450.30:FF:000020">
    <property type="entry name" value="Profilin"/>
    <property type="match status" value="1"/>
</dbReference>
<name>A0A8S1F1Y3_9PELO</name>
<comment type="caution">
    <text evidence="8">The sequence shown here is derived from an EMBL/GenBank/DDBJ whole genome shotgun (WGS) entry which is preliminary data.</text>
</comment>
<evidence type="ECO:0000256" key="2">
    <source>
        <dbReference type="ARBA" id="ARBA00010058"/>
    </source>
</evidence>
<comment type="similarity">
    <text evidence="2 7">Belongs to the profilin family.</text>
</comment>
<dbReference type="InterPro" id="IPR048278">
    <property type="entry name" value="PFN"/>
</dbReference>
<sequence length="131" mass="14109">MSGWDAYITSMTAATPAIKRAAIVGTDGSVWARTKDDNVFKATEAELKAFVSLFDDIASVPGKGADIENVHYVVPRTEENLIFGKREKSGFFAVKTKSAILIAVYEGTNEVSAQVRQAVENVGGYLVKAGY</sequence>
<dbReference type="CDD" id="cd00148">
    <property type="entry name" value="PROF"/>
    <property type="match status" value="1"/>
</dbReference>
<proteinExistence type="inferred from homology"/>
<keyword evidence="4" id="KW-0963">Cytoplasm</keyword>
<dbReference type="AlphaFoldDB" id="A0A8S1F1Y3"/>
<accession>A0A8S1F1Y3</accession>
<evidence type="ECO:0000313" key="9">
    <source>
        <dbReference type="Proteomes" id="UP000494206"/>
    </source>
</evidence>
<gene>
    <name evidence="8" type="ORF">CBOVIS_LOCUS9534</name>
</gene>
<keyword evidence="5 7" id="KW-0009">Actin-binding</keyword>
<dbReference type="GO" id="GO:0005938">
    <property type="term" value="C:cell cortex"/>
    <property type="evidence" value="ECO:0007669"/>
    <property type="project" value="TreeGrafter"/>
</dbReference>
<dbReference type="InterPro" id="IPR005455">
    <property type="entry name" value="PFN_euk"/>
</dbReference>
<organism evidence="8 9">
    <name type="scientific">Caenorhabditis bovis</name>
    <dbReference type="NCBI Taxonomy" id="2654633"/>
    <lineage>
        <taxon>Eukaryota</taxon>
        <taxon>Metazoa</taxon>
        <taxon>Ecdysozoa</taxon>
        <taxon>Nematoda</taxon>
        <taxon>Chromadorea</taxon>
        <taxon>Rhabditida</taxon>
        <taxon>Rhabditina</taxon>
        <taxon>Rhabditomorpha</taxon>
        <taxon>Rhabditoidea</taxon>
        <taxon>Rhabditidae</taxon>
        <taxon>Peloderinae</taxon>
        <taxon>Caenorhabditis</taxon>
    </lineage>
</organism>
<dbReference type="Gene3D" id="3.30.450.30">
    <property type="entry name" value="Dynein light chain 2a, cytoplasmic"/>
    <property type="match status" value="1"/>
</dbReference>
<dbReference type="GO" id="GO:0003785">
    <property type="term" value="F:actin monomer binding"/>
    <property type="evidence" value="ECO:0007669"/>
    <property type="project" value="TreeGrafter"/>
</dbReference>
<evidence type="ECO:0000256" key="7">
    <source>
        <dbReference type="RuleBase" id="RU003909"/>
    </source>
</evidence>
<evidence type="ECO:0000256" key="3">
    <source>
        <dbReference type="ARBA" id="ARBA00011583"/>
    </source>
</evidence>
<evidence type="ECO:0000313" key="8">
    <source>
        <dbReference type="EMBL" id="CAB3407634.1"/>
    </source>
</evidence>
<reference evidence="8 9" key="1">
    <citation type="submission" date="2020-04" db="EMBL/GenBank/DDBJ databases">
        <authorList>
            <person name="Laetsch R D."/>
            <person name="Stevens L."/>
            <person name="Kumar S."/>
            <person name="Blaxter L. M."/>
        </authorList>
    </citation>
    <scope>NUCLEOTIDE SEQUENCE [LARGE SCALE GENOMIC DNA]</scope>
</reference>
<dbReference type="SMART" id="SM00392">
    <property type="entry name" value="PROF"/>
    <property type="match status" value="1"/>
</dbReference>
<dbReference type="Pfam" id="PF00235">
    <property type="entry name" value="Profilin"/>
    <property type="match status" value="1"/>
</dbReference>
<dbReference type="OrthoDB" id="421374at2759"/>
<comment type="subunit">
    <text evidence="3">Occurs in many kinds of cells as a complex with monomeric actin in a 1:1 ratio.</text>
</comment>
<evidence type="ECO:0000256" key="5">
    <source>
        <dbReference type="ARBA" id="ARBA00023203"/>
    </source>
</evidence>
<dbReference type="PANTHER" id="PTHR11604">
    <property type="entry name" value="PROFILIN"/>
    <property type="match status" value="1"/>
</dbReference>
<keyword evidence="6" id="KW-0206">Cytoskeleton</keyword>
<dbReference type="EMBL" id="CADEPM010000006">
    <property type="protein sequence ID" value="CAB3407634.1"/>
    <property type="molecule type" value="Genomic_DNA"/>
</dbReference>
<evidence type="ECO:0000256" key="1">
    <source>
        <dbReference type="ARBA" id="ARBA00004245"/>
    </source>
</evidence>
<keyword evidence="9" id="KW-1185">Reference proteome</keyword>
<dbReference type="PANTHER" id="PTHR11604:SF6">
    <property type="entry name" value="PROFILIN-1"/>
    <property type="match status" value="1"/>
</dbReference>
<dbReference type="Proteomes" id="UP000494206">
    <property type="component" value="Unassembled WGS sequence"/>
</dbReference>
<protein>
    <recommendedName>
        <fullName evidence="7">Profilin</fullName>
    </recommendedName>
</protein>